<keyword evidence="3" id="KW-1185">Reference proteome</keyword>
<feature type="transmembrane region" description="Helical" evidence="1">
    <location>
        <begin position="72"/>
        <end position="88"/>
    </location>
</feature>
<keyword evidence="1" id="KW-0472">Membrane</keyword>
<evidence type="ECO:0000313" key="3">
    <source>
        <dbReference type="Proteomes" id="UP000682134"/>
    </source>
</evidence>
<feature type="transmembrane region" description="Helical" evidence="1">
    <location>
        <begin position="94"/>
        <end position="116"/>
    </location>
</feature>
<sequence>MGLNLLFISLTICGIGMIVLYVLHRMSLATLASKEGLGGGYIALAWIPFFPLYPITYAKIAEEKVWFKEKAIIIYTVSFIVSAIFVFIDSSFIHFIVNCIDVFSSILLLNFTYCVLKQYTGSYKKIFWTVFGLRMGSIIVWGCIFIYLVVHFLSELKGIPLDNTFDLEIAKRTLKKVFEIIAVPVSLGILYSFVTELVYVICFFRIRKNERCN</sequence>
<evidence type="ECO:0000313" key="2">
    <source>
        <dbReference type="EMBL" id="MBP0725954.1"/>
    </source>
</evidence>
<dbReference type="AlphaFoldDB" id="A0A940NPI9"/>
<feature type="transmembrane region" description="Helical" evidence="1">
    <location>
        <begin position="180"/>
        <end position="204"/>
    </location>
</feature>
<organism evidence="2 3">
    <name type="scientific">Gottfriedia endophytica</name>
    <dbReference type="NCBI Taxonomy" id="2820819"/>
    <lineage>
        <taxon>Bacteria</taxon>
        <taxon>Bacillati</taxon>
        <taxon>Bacillota</taxon>
        <taxon>Bacilli</taxon>
        <taxon>Bacillales</taxon>
        <taxon>Bacillaceae</taxon>
        <taxon>Gottfriedia</taxon>
    </lineage>
</organism>
<keyword evidence="1" id="KW-0812">Transmembrane</keyword>
<keyword evidence="1" id="KW-1133">Transmembrane helix</keyword>
<feature type="transmembrane region" description="Helical" evidence="1">
    <location>
        <begin position="128"/>
        <end position="150"/>
    </location>
</feature>
<gene>
    <name evidence="2" type="ORF">J5Y03_12305</name>
</gene>
<name>A0A940NPI9_9BACI</name>
<dbReference type="EMBL" id="JAGIYQ010000007">
    <property type="protein sequence ID" value="MBP0725954.1"/>
    <property type="molecule type" value="Genomic_DNA"/>
</dbReference>
<proteinExistence type="predicted"/>
<protein>
    <submittedName>
        <fullName evidence="2">Uncharacterized protein</fullName>
    </submittedName>
</protein>
<accession>A0A940NPI9</accession>
<evidence type="ECO:0000256" key="1">
    <source>
        <dbReference type="SAM" id="Phobius"/>
    </source>
</evidence>
<feature type="transmembrane region" description="Helical" evidence="1">
    <location>
        <begin position="5"/>
        <end position="23"/>
    </location>
</feature>
<dbReference type="Proteomes" id="UP000682134">
    <property type="component" value="Unassembled WGS sequence"/>
</dbReference>
<comment type="caution">
    <text evidence="2">The sequence shown here is derived from an EMBL/GenBank/DDBJ whole genome shotgun (WGS) entry which is preliminary data.</text>
</comment>
<reference evidence="2" key="1">
    <citation type="submission" date="2021-04" db="EMBL/GenBank/DDBJ databases">
        <title>Genome seq and assembly of Bacillus sp.</title>
        <authorList>
            <person name="Chhetri G."/>
        </authorList>
    </citation>
    <scope>NUCLEOTIDE SEQUENCE</scope>
    <source>
        <strain evidence="2">RG28</strain>
    </source>
</reference>
<dbReference type="RefSeq" id="WP_209406052.1">
    <property type="nucleotide sequence ID" value="NZ_JAGIYQ010000007.1"/>
</dbReference>
<feature type="transmembrane region" description="Helical" evidence="1">
    <location>
        <begin position="43"/>
        <end position="60"/>
    </location>
</feature>